<accession>A0A9P6C715</accession>
<dbReference type="InterPro" id="IPR010285">
    <property type="entry name" value="DNA_helicase_pif1-like_DEAD"/>
</dbReference>
<dbReference type="EC" id="5.6.2.3" evidence="1"/>
<feature type="domain" description="DNA helicase Pif1-like DEAD-box helicase" evidence="2">
    <location>
        <begin position="2"/>
        <end position="85"/>
    </location>
</feature>
<dbReference type="GO" id="GO:0006281">
    <property type="term" value="P:DNA repair"/>
    <property type="evidence" value="ECO:0007669"/>
    <property type="project" value="UniProtKB-KW"/>
</dbReference>
<keyword evidence="1" id="KW-0347">Helicase</keyword>
<keyword evidence="1" id="KW-0067">ATP-binding</keyword>
<keyword evidence="1" id="KW-0378">Hydrolase</keyword>
<dbReference type="GO" id="GO:0005524">
    <property type="term" value="F:ATP binding"/>
    <property type="evidence" value="ECO:0007669"/>
    <property type="project" value="UniProtKB-KW"/>
</dbReference>
<feature type="non-terminal residue" evidence="3">
    <location>
        <position position="1"/>
    </location>
</feature>
<dbReference type="OrthoDB" id="432234at2759"/>
<dbReference type="GO" id="GO:0016787">
    <property type="term" value="F:hydrolase activity"/>
    <property type="evidence" value="ECO:0007669"/>
    <property type="project" value="UniProtKB-KW"/>
</dbReference>
<sequence length="141" mass="15559">LGIAACNIGGITIHSFSGIGLGNDTAEKLVDRVRKNKKAFMRWMKTKVLIIDEVSMVDGDLFDKLSRIGSAVRKRPSEPFGGIQVRGSSTEGYVTGLNVHARRLLSLEIFFSFLLSVRQARKSNLHLKQSYGVLQSKGHLT</sequence>
<reference evidence="3" key="1">
    <citation type="submission" date="2020-11" db="EMBL/GenBank/DDBJ databases">
        <authorList>
            <consortium name="DOE Joint Genome Institute"/>
            <person name="Ahrendt S."/>
            <person name="Riley R."/>
            <person name="Andreopoulos W."/>
            <person name="Labutti K."/>
            <person name="Pangilinan J."/>
            <person name="Ruiz-Duenas F.J."/>
            <person name="Barrasa J.M."/>
            <person name="Sanchez-Garcia M."/>
            <person name="Camarero S."/>
            <person name="Miyauchi S."/>
            <person name="Serrano A."/>
            <person name="Linde D."/>
            <person name="Babiker R."/>
            <person name="Drula E."/>
            <person name="Ayuso-Fernandez I."/>
            <person name="Pacheco R."/>
            <person name="Padilla G."/>
            <person name="Ferreira P."/>
            <person name="Barriuso J."/>
            <person name="Kellner H."/>
            <person name="Castanera R."/>
            <person name="Alfaro M."/>
            <person name="Ramirez L."/>
            <person name="Pisabarro A.G."/>
            <person name="Kuo A."/>
            <person name="Tritt A."/>
            <person name="Lipzen A."/>
            <person name="He G."/>
            <person name="Yan M."/>
            <person name="Ng V."/>
            <person name="Cullen D."/>
            <person name="Martin F."/>
            <person name="Rosso M.-N."/>
            <person name="Henrissat B."/>
            <person name="Hibbett D."/>
            <person name="Martinez A.T."/>
            <person name="Grigoriev I.V."/>
        </authorList>
    </citation>
    <scope>NUCLEOTIDE SEQUENCE</scope>
    <source>
        <strain evidence="3">MF-IS2</strain>
    </source>
</reference>
<dbReference type="InterPro" id="IPR051055">
    <property type="entry name" value="PIF1_helicase"/>
</dbReference>
<protein>
    <recommendedName>
        <fullName evidence="1">ATP-dependent DNA helicase</fullName>
        <ecNumber evidence="1">5.6.2.3</ecNumber>
    </recommendedName>
</protein>
<keyword evidence="4" id="KW-1185">Reference proteome</keyword>
<gene>
    <name evidence="3" type="ORF">P691DRAFT_656375</name>
</gene>
<dbReference type="Pfam" id="PF05970">
    <property type="entry name" value="PIF1"/>
    <property type="match status" value="1"/>
</dbReference>
<evidence type="ECO:0000313" key="3">
    <source>
        <dbReference type="EMBL" id="KAF9454282.1"/>
    </source>
</evidence>
<comment type="catalytic activity">
    <reaction evidence="1">
        <text>ATP + H2O = ADP + phosphate + H(+)</text>
        <dbReference type="Rhea" id="RHEA:13065"/>
        <dbReference type="ChEBI" id="CHEBI:15377"/>
        <dbReference type="ChEBI" id="CHEBI:15378"/>
        <dbReference type="ChEBI" id="CHEBI:30616"/>
        <dbReference type="ChEBI" id="CHEBI:43474"/>
        <dbReference type="ChEBI" id="CHEBI:456216"/>
        <dbReference type="EC" id="5.6.2.3"/>
    </reaction>
</comment>
<dbReference type="InterPro" id="IPR027417">
    <property type="entry name" value="P-loop_NTPase"/>
</dbReference>
<keyword evidence="1" id="KW-0233">DNA recombination</keyword>
<keyword evidence="1" id="KW-0234">DNA repair</keyword>
<evidence type="ECO:0000259" key="2">
    <source>
        <dbReference type="Pfam" id="PF05970"/>
    </source>
</evidence>
<dbReference type="Gene3D" id="3.40.50.300">
    <property type="entry name" value="P-loop containing nucleotide triphosphate hydrolases"/>
    <property type="match status" value="1"/>
</dbReference>
<comment type="cofactor">
    <cofactor evidence="1">
        <name>Mg(2+)</name>
        <dbReference type="ChEBI" id="CHEBI:18420"/>
    </cofactor>
</comment>
<proteinExistence type="inferred from homology"/>
<dbReference type="PANTHER" id="PTHR47642">
    <property type="entry name" value="ATP-DEPENDENT DNA HELICASE"/>
    <property type="match status" value="1"/>
</dbReference>
<keyword evidence="1" id="KW-0227">DNA damage</keyword>
<name>A0A9P6C715_9AGAR</name>
<comment type="caution">
    <text evidence="3">The sequence shown here is derived from an EMBL/GenBank/DDBJ whole genome shotgun (WGS) entry which is preliminary data.</text>
</comment>
<dbReference type="GO" id="GO:0043139">
    <property type="term" value="F:5'-3' DNA helicase activity"/>
    <property type="evidence" value="ECO:0007669"/>
    <property type="project" value="UniProtKB-EC"/>
</dbReference>
<organism evidence="3 4">
    <name type="scientific">Macrolepiota fuliginosa MF-IS2</name>
    <dbReference type="NCBI Taxonomy" id="1400762"/>
    <lineage>
        <taxon>Eukaryota</taxon>
        <taxon>Fungi</taxon>
        <taxon>Dikarya</taxon>
        <taxon>Basidiomycota</taxon>
        <taxon>Agaricomycotina</taxon>
        <taxon>Agaricomycetes</taxon>
        <taxon>Agaricomycetidae</taxon>
        <taxon>Agaricales</taxon>
        <taxon>Agaricineae</taxon>
        <taxon>Agaricaceae</taxon>
        <taxon>Macrolepiota</taxon>
    </lineage>
</organism>
<dbReference type="GO" id="GO:0006310">
    <property type="term" value="P:DNA recombination"/>
    <property type="evidence" value="ECO:0007669"/>
    <property type="project" value="UniProtKB-KW"/>
</dbReference>
<dbReference type="EMBL" id="MU151055">
    <property type="protein sequence ID" value="KAF9454282.1"/>
    <property type="molecule type" value="Genomic_DNA"/>
</dbReference>
<evidence type="ECO:0000256" key="1">
    <source>
        <dbReference type="RuleBase" id="RU363044"/>
    </source>
</evidence>
<dbReference type="GO" id="GO:0000723">
    <property type="term" value="P:telomere maintenance"/>
    <property type="evidence" value="ECO:0007669"/>
    <property type="project" value="InterPro"/>
</dbReference>
<dbReference type="Proteomes" id="UP000807342">
    <property type="component" value="Unassembled WGS sequence"/>
</dbReference>
<dbReference type="AlphaFoldDB" id="A0A9P6C715"/>
<comment type="similarity">
    <text evidence="1">Belongs to the helicase family.</text>
</comment>
<dbReference type="PANTHER" id="PTHR47642:SF5">
    <property type="entry name" value="ATP-DEPENDENT DNA HELICASE"/>
    <property type="match status" value="1"/>
</dbReference>
<keyword evidence="1" id="KW-0547">Nucleotide-binding</keyword>
<evidence type="ECO:0000313" key="4">
    <source>
        <dbReference type="Proteomes" id="UP000807342"/>
    </source>
</evidence>